<accession>A0A916R5D9</accession>
<evidence type="ECO:0000313" key="10">
    <source>
        <dbReference type="Proteomes" id="UP000596977"/>
    </source>
</evidence>
<evidence type="ECO:0000256" key="3">
    <source>
        <dbReference type="ARBA" id="ARBA00022692"/>
    </source>
</evidence>
<evidence type="ECO:0000256" key="7">
    <source>
        <dbReference type="SAM" id="Phobius"/>
    </source>
</evidence>
<evidence type="ECO:0000313" key="9">
    <source>
        <dbReference type="EMBL" id="GGA34917.1"/>
    </source>
</evidence>
<gene>
    <name evidence="9" type="ORF">GCM10011499_00250</name>
</gene>
<evidence type="ECO:0000256" key="4">
    <source>
        <dbReference type="ARBA" id="ARBA00022737"/>
    </source>
</evidence>
<dbReference type="SUPFAM" id="SSF116726">
    <property type="entry name" value="TrkA C-terminal domain-like"/>
    <property type="match status" value="2"/>
</dbReference>
<dbReference type="Proteomes" id="UP000596977">
    <property type="component" value="Unassembled WGS sequence"/>
</dbReference>
<evidence type="ECO:0000259" key="8">
    <source>
        <dbReference type="PROSITE" id="PS51202"/>
    </source>
</evidence>
<dbReference type="EMBL" id="BMKB01000001">
    <property type="protein sequence ID" value="GGA34917.1"/>
    <property type="molecule type" value="Genomic_DNA"/>
</dbReference>
<dbReference type="Gene3D" id="3.30.70.1450">
    <property type="entry name" value="Regulator of K+ conductance, C-terminal domain"/>
    <property type="match status" value="2"/>
</dbReference>
<feature type="domain" description="RCK C-terminal" evidence="8">
    <location>
        <begin position="297"/>
        <end position="383"/>
    </location>
</feature>
<dbReference type="PANTHER" id="PTHR43652:SF2">
    <property type="entry name" value="BASIC AMINO ACID ANTIPORTER YFCC-RELATED"/>
    <property type="match status" value="1"/>
</dbReference>
<evidence type="ECO:0000256" key="6">
    <source>
        <dbReference type="ARBA" id="ARBA00023136"/>
    </source>
</evidence>
<dbReference type="AlphaFoldDB" id="A0A916R5D9"/>
<feature type="transmembrane region" description="Helical" evidence="7">
    <location>
        <begin position="175"/>
        <end position="197"/>
    </location>
</feature>
<dbReference type="InterPro" id="IPR004680">
    <property type="entry name" value="Cit_transptr-like_dom"/>
</dbReference>
<feature type="transmembrane region" description="Helical" evidence="7">
    <location>
        <begin position="58"/>
        <end position="80"/>
    </location>
</feature>
<evidence type="ECO:0000256" key="1">
    <source>
        <dbReference type="ARBA" id="ARBA00004141"/>
    </source>
</evidence>
<name>A0A916R5D9_9HYPH</name>
<dbReference type="Pfam" id="PF02080">
    <property type="entry name" value="TrkA_C"/>
    <property type="match status" value="2"/>
</dbReference>
<feature type="transmembrane region" description="Helical" evidence="7">
    <location>
        <begin position="482"/>
        <end position="498"/>
    </location>
</feature>
<feature type="transmembrane region" description="Helical" evidence="7">
    <location>
        <begin position="567"/>
        <end position="587"/>
    </location>
</feature>
<dbReference type="RefSeq" id="WP_127072533.1">
    <property type="nucleotide sequence ID" value="NZ_BMKB01000001.1"/>
</dbReference>
<dbReference type="PANTHER" id="PTHR43652">
    <property type="entry name" value="BASIC AMINO ACID ANTIPORTER YFCC-RELATED"/>
    <property type="match status" value="1"/>
</dbReference>
<keyword evidence="4" id="KW-0677">Repeat</keyword>
<dbReference type="PROSITE" id="PS51202">
    <property type="entry name" value="RCK_C"/>
    <property type="match status" value="2"/>
</dbReference>
<keyword evidence="6 7" id="KW-0472">Membrane</keyword>
<feature type="transmembrane region" description="Helical" evidence="7">
    <location>
        <begin position="398"/>
        <end position="431"/>
    </location>
</feature>
<keyword evidence="10" id="KW-1185">Reference proteome</keyword>
<evidence type="ECO:0000256" key="2">
    <source>
        <dbReference type="ARBA" id="ARBA00022448"/>
    </source>
</evidence>
<feature type="transmembrane region" description="Helical" evidence="7">
    <location>
        <begin position="443"/>
        <end position="462"/>
    </location>
</feature>
<dbReference type="Pfam" id="PF03600">
    <property type="entry name" value="CitMHS"/>
    <property type="match status" value="1"/>
</dbReference>
<feature type="transmembrane region" description="Helical" evidence="7">
    <location>
        <begin position="29"/>
        <end position="52"/>
    </location>
</feature>
<protein>
    <submittedName>
        <fullName evidence="9">Permease</fullName>
    </submittedName>
</protein>
<proteinExistence type="predicted"/>
<dbReference type="OrthoDB" id="9809303at2"/>
<comment type="caution">
    <text evidence="9">The sequence shown here is derived from an EMBL/GenBank/DDBJ whole genome shotgun (WGS) entry which is preliminary data.</text>
</comment>
<dbReference type="GO" id="GO:0006813">
    <property type="term" value="P:potassium ion transport"/>
    <property type="evidence" value="ECO:0007669"/>
    <property type="project" value="InterPro"/>
</dbReference>
<feature type="domain" description="RCK C-terminal" evidence="8">
    <location>
        <begin position="207"/>
        <end position="292"/>
    </location>
</feature>
<organism evidence="9 10">
    <name type="scientific">Pelagibacterium lentulum</name>
    <dbReference type="NCBI Taxonomy" id="2029865"/>
    <lineage>
        <taxon>Bacteria</taxon>
        <taxon>Pseudomonadati</taxon>
        <taxon>Pseudomonadota</taxon>
        <taxon>Alphaproteobacteria</taxon>
        <taxon>Hyphomicrobiales</taxon>
        <taxon>Devosiaceae</taxon>
        <taxon>Pelagibacterium</taxon>
    </lineage>
</organism>
<keyword evidence="5 7" id="KW-1133">Transmembrane helix</keyword>
<comment type="subcellular location">
    <subcellularLocation>
        <location evidence="1">Membrane</location>
        <topology evidence="1">Multi-pass membrane protein</topology>
    </subcellularLocation>
</comment>
<keyword evidence="2" id="KW-0813">Transport</keyword>
<dbReference type="InterPro" id="IPR036721">
    <property type="entry name" value="RCK_C_sf"/>
</dbReference>
<dbReference type="InterPro" id="IPR051679">
    <property type="entry name" value="DASS-Related_Transporters"/>
</dbReference>
<reference evidence="9 10" key="1">
    <citation type="journal article" date="2014" name="Int. J. Syst. Evol. Microbiol.">
        <title>Complete genome sequence of Corynebacterium casei LMG S-19264T (=DSM 44701T), isolated from a smear-ripened cheese.</title>
        <authorList>
            <consortium name="US DOE Joint Genome Institute (JGI-PGF)"/>
            <person name="Walter F."/>
            <person name="Albersmeier A."/>
            <person name="Kalinowski J."/>
            <person name="Ruckert C."/>
        </authorList>
    </citation>
    <scope>NUCLEOTIDE SEQUENCE [LARGE SCALE GENOMIC DNA]</scope>
    <source>
        <strain evidence="9 10">CGMCC 1.15896</strain>
    </source>
</reference>
<feature type="transmembrane region" description="Helical" evidence="7">
    <location>
        <begin position="140"/>
        <end position="163"/>
    </location>
</feature>
<dbReference type="GO" id="GO:0005886">
    <property type="term" value="C:plasma membrane"/>
    <property type="evidence" value="ECO:0007669"/>
    <property type="project" value="TreeGrafter"/>
</dbReference>
<feature type="transmembrane region" description="Helical" evidence="7">
    <location>
        <begin position="6"/>
        <end position="22"/>
    </location>
</feature>
<feature type="transmembrane region" description="Helical" evidence="7">
    <location>
        <begin position="528"/>
        <end position="546"/>
    </location>
</feature>
<feature type="transmembrane region" description="Helical" evidence="7">
    <location>
        <begin position="92"/>
        <end position="120"/>
    </location>
</feature>
<sequence>MSFEQIALFVLIGGVLVALLWGRFRYDLIAFAALIIGVTIGIVPADTAFSGFGHDATIIIALVLVVTAGLLRSGAIDIVARIAVDRTRSLTAHIAILGGVGAALSGFINNVAALALLMPIDMQAAQKAARPPSVTLMPLAFATILGGMLTMIGTPPNIIIAAYRQQVTGEGFAMFDFTPVGAACALAGLAFIAFGGWRLIPQHKENQAKPDDESSALYTAELVVNEKSRAIGQVLRDLDPEADEHDCTIVGLVRRNKRLAGRARREKVKKGDLIVIHGSPDALNALAGALGLSLQGKSGEQAELTPELAIVEAIVASDSRIVGRTANEIQMMRGFGVSLLGISRSGKAIKERVRRTPLQTGDVLLLLGNEDTIENAITSMGCLPMAGSIPVVRHEKAWAAIGLFGAAVAAGAFGITPLTVALGAVAVLYVLFGILPVRDIYTSIEWPVVVLLGSLLPVGMALETSGGTAILAGGLAQVAQHLPPWMALMAVLVVTMTLSDALNNAATAVIAAPVAYGLAQLLEVNPDAFLMAVAIGASCAFLTPIGHNNNALIMGPGGYRFSDYWRIGLPLELIIVAIGVPAIMIFWPL</sequence>
<dbReference type="GO" id="GO:0008324">
    <property type="term" value="F:monoatomic cation transmembrane transporter activity"/>
    <property type="evidence" value="ECO:0007669"/>
    <property type="project" value="InterPro"/>
</dbReference>
<keyword evidence="3 7" id="KW-0812">Transmembrane</keyword>
<evidence type="ECO:0000256" key="5">
    <source>
        <dbReference type="ARBA" id="ARBA00022989"/>
    </source>
</evidence>
<dbReference type="InterPro" id="IPR006037">
    <property type="entry name" value="RCK_C"/>
</dbReference>